<evidence type="ECO:0000313" key="1">
    <source>
        <dbReference type="EMBL" id="XCD05014.1"/>
    </source>
</evidence>
<organism evidence="1">
    <name type="scientific">Dulem virus 36</name>
    <dbReference type="NCBI Taxonomy" id="3145754"/>
    <lineage>
        <taxon>Viruses</taxon>
        <taxon>Duplodnaviria</taxon>
        <taxon>Heunggongvirae</taxon>
        <taxon>Uroviricota</taxon>
        <taxon>Caudoviricetes</taxon>
    </lineage>
</organism>
<proteinExistence type="predicted"/>
<reference evidence="1" key="1">
    <citation type="submission" date="2024-03" db="EMBL/GenBank/DDBJ databases">
        <title>Diverse circular DNA viruses in blood, oral, and fecal samples of captive lemurs.</title>
        <authorList>
            <person name="Paietta E.N."/>
            <person name="Kraberger S."/>
            <person name="Lund M.C."/>
            <person name="Custer J.M."/>
            <person name="Vargas K.M."/>
            <person name="Ehmke E.E."/>
            <person name="Yoder A.D."/>
            <person name="Varsani A."/>
        </authorList>
    </citation>
    <scope>NUCLEOTIDE SEQUENCE</scope>
    <source>
        <strain evidence="1">Duke_24FS_3</strain>
    </source>
</reference>
<accession>A0AAU8B0B7</accession>
<sequence>MENKTTYAVWDLFNAIDVDLADWYDTIEEAIEASKEYQQAYIMKYINDECAWDFGIVKGYDGYWSDDYSAREEMGCIQ</sequence>
<protein>
    <submittedName>
        <fullName evidence="1">Uncharacterized protein</fullName>
    </submittedName>
</protein>
<name>A0AAU8B0B7_9CAUD</name>
<dbReference type="EMBL" id="PP511521">
    <property type="protein sequence ID" value="XCD05014.1"/>
    <property type="molecule type" value="Genomic_DNA"/>
</dbReference>